<dbReference type="AlphaFoldDB" id="E8X0R0"/>
<dbReference type="HOGENOM" id="CLU_2023448_0_0_0"/>
<dbReference type="InterPro" id="IPR021508">
    <property type="entry name" value="Gp17-like"/>
</dbReference>
<accession>E8X0R0</accession>
<dbReference type="KEGG" id="acm:AciX9_1965"/>
<dbReference type="Pfam" id="PF11367">
    <property type="entry name" value="Tail_completion_gp17"/>
    <property type="match status" value="1"/>
</dbReference>
<protein>
    <recommendedName>
        <fullName evidence="3">DUF3168 domain-containing protein</fullName>
    </recommendedName>
</protein>
<reference evidence="2" key="1">
    <citation type="submission" date="2011-01" db="EMBL/GenBank/DDBJ databases">
        <title>Complete sequence of chromosome of Acidobacterium sp. MP5ACTX9.</title>
        <authorList>
            <consortium name="US DOE Joint Genome Institute"/>
            <person name="Lucas S."/>
            <person name="Copeland A."/>
            <person name="Lapidus A."/>
            <person name="Cheng J.-F."/>
            <person name="Goodwin L."/>
            <person name="Pitluck S."/>
            <person name="Teshima H."/>
            <person name="Detter J.C."/>
            <person name="Han C."/>
            <person name="Tapia R."/>
            <person name="Land M."/>
            <person name="Hauser L."/>
            <person name="Kyrpides N."/>
            <person name="Ivanova N."/>
            <person name="Ovchinnikova G."/>
            <person name="Pagani I."/>
            <person name="Rawat S.R."/>
            <person name="Mannisto M."/>
            <person name="Haggblom M.M."/>
            <person name="Woyke T."/>
        </authorList>
    </citation>
    <scope>NUCLEOTIDE SEQUENCE [LARGE SCALE GENOMIC DNA]</scope>
    <source>
        <strain evidence="2">MP5ACTX9</strain>
    </source>
</reference>
<proteinExistence type="predicted"/>
<sequence>MVETTIYTILSTSPAVTALVSDRINPMVLDRDTGFPAISYLFISTVSSPTFSTRGSQRYRFEVSCWAQKALSAWELRAAVITALNGYSQDGVVIQFMLSRDMFDHISETCRATAEFYVFSNL</sequence>
<evidence type="ECO:0000313" key="1">
    <source>
        <dbReference type="EMBL" id="ADW69011.1"/>
    </source>
</evidence>
<dbReference type="Proteomes" id="UP000000343">
    <property type="component" value="Chromosome"/>
</dbReference>
<dbReference type="RefSeq" id="WP_013580330.1">
    <property type="nucleotide sequence ID" value="NC_015064.1"/>
</dbReference>
<evidence type="ECO:0000313" key="2">
    <source>
        <dbReference type="Proteomes" id="UP000000343"/>
    </source>
</evidence>
<evidence type="ECO:0008006" key="3">
    <source>
        <dbReference type="Google" id="ProtNLM"/>
    </source>
</evidence>
<dbReference type="PaxDb" id="1198114-AciX9_1965"/>
<name>E8X0R0_GRATM</name>
<keyword evidence="2" id="KW-1185">Reference proteome</keyword>
<dbReference type="OrthoDB" id="122984at2"/>
<organism evidence="2">
    <name type="scientific">Granulicella tundricola (strain ATCC BAA-1859 / DSM 23138 / MP5ACTX9)</name>
    <dbReference type="NCBI Taxonomy" id="1198114"/>
    <lineage>
        <taxon>Bacteria</taxon>
        <taxon>Pseudomonadati</taxon>
        <taxon>Acidobacteriota</taxon>
        <taxon>Terriglobia</taxon>
        <taxon>Terriglobales</taxon>
        <taxon>Acidobacteriaceae</taxon>
        <taxon>Granulicella</taxon>
    </lineage>
</organism>
<gene>
    <name evidence="1" type="ordered locus">AciX9_1965</name>
</gene>
<dbReference type="STRING" id="1198114.AciX9_1965"/>
<dbReference type="EMBL" id="CP002480">
    <property type="protein sequence ID" value="ADW69011.1"/>
    <property type="molecule type" value="Genomic_DNA"/>
</dbReference>